<accession>A0ABT9S6I9</accession>
<sequence>MTMHPLNFACESIAADGTRSTALHSVAPRALVVAGWTGRDVAAIEHHIEELAAIGVPRPSSVPLYYRVAAQLLTQSPSIEALGEQSSGEAEPLFFFSRGTWWLSVASDHTDRQVESYSVAVSKQMCAKPVAQTAWRWEDVQAHQDTLELRSRILEDGRWVDYQRGTLASIRPLAALRDGVPGTDVAPEGLFMTCGTLGALPNAKGEGIRPAVEMEIEIHDPRLQRRIVHRYAVQALEVVA</sequence>
<reference evidence="1 2" key="1">
    <citation type="submission" date="2023-07" db="EMBL/GenBank/DDBJ databases">
        <title>Sorghum-associated microbial communities from plants grown in Nebraska, USA.</title>
        <authorList>
            <person name="Schachtman D."/>
        </authorList>
    </citation>
    <scope>NUCLEOTIDE SEQUENCE [LARGE SCALE GENOMIC DNA]</scope>
    <source>
        <strain evidence="1 2">DS1607</strain>
    </source>
</reference>
<keyword evidence="2" id="KW-1185">Reference proteome</keyword>
<dbReference type="Pfam" id="PF11010">
    <property type="entry name" value="DUF2848"/>
    <property type="match status" value="1"/>
</dbReference>
<organism evidence="1 2">
    <name type="scientific">Variovorax ginsengisoli</name>
    <dbReference type="NCBI Taxonomy" id="363844"/>
    <lineage>
        <taxon>Bacteria</taxon>
        <taxon>Pseudomonadati</taxon>
        <taxon>Pseudomonadota</taxon>
        <taxon>Betaproteobacteria</taxon>
        <taxon>Burkholderiales</taxon>
        <taxon>Comamonadaceae</taxon>
        <taxon>Variovorax</taxon>
    </lineage>
</organism>
<evidence type="ECO:0000313" key="1">
    <source>
        <dbReference type="EMBL" id="MDP9899983.1"/>
    </source>
</evidence>
<evidence type="ECO:0008006" key="3">
    <source>
        <dbReference type="Google" id="ProtNLM"/>
    </source>
</evidence>
<name>A0ABT9S6I9_9BURK</name>
<dbReference type="InterPro" id="IPR021269">
    <property type="entry name" value="DUF2848"/>
</dbReference>
<dbReference type="EMBL" id="JAUSRO010000006">
    <property type="protein sequence ID" value="MDP9899983.1"/>
    <property type="molecule type" value="Genomic_DNA"/>
</dbReference>
<proteinExistence type="predicted"/>
<gene>
    <name evidence="1" type="ORF">J2W36_002234</name>
</gene>
<dbReference type="Proteomes" id="UP001226867">
    <property type="component" value="Unassembled WGS sequence"/>
</dbReference>
<protein>
    <recommendedName>
        <fullName evidence="3">DUF2848 domain-containing protein</fullName>
    </recommendedName>
</protein>
<comment type="caution">
    <text evidence="1">The sequence shown here is derived from an EMBL/GenBank/DDBJ whole genome shotgun (WGS) entry which is preliminary data.</text>
</comment>
<evidence type="ECO:0000313" key="2">
    <source>
        <dbReference type="Proteomes" id="UP001226867"/>
    </source>
</evidence>